<dbReference type="Proteomes" id="UP001418637">
    <property type="component" value="Unassembled WGS sequence"/>
</dbReference>
<sequence length="207" mass="22912">MSETITDVIDHLSGISPGSQLDQLRDIRKEARKNSQQSYLDIFHPVEPYSQSFTLSERHLLAVFVALLHRKTEIATFYSASLLNDDHALPLLETVSAEAQQAVAQGPFGLYPEGPLTKEDIPGPSYQPAPSVKDRIGKKLSAALAHAYLLVFHPRDAKQHELQKLTEAGWSTDDIVTLSQLISFLAYQIRIVTGLKVLQQASPIGQE</sequence>
<dbReference type="EMBL" id="JBBYXI010000001">
    <property type="protein sequence ID" value="MEN3930051.1"/>
    <property type="molecule type" value="Genomic_DNA"/>
</dbReference>
<proteinExistence type="predicted"/>
<dbReference type="RefSeq" id="WP_346336025.1">
    <property type="nucleotide sequence ID" value="NZ_JBBYXI010000001.1"/>
</dbReference>
<reference evidence="1 2" key="1">
    <citation type="submission" date="2024-04" db="EMBL/GenBank/DDBJ databases">
        <title>A novel species isolated from cricket.</title>
        <authorList>
            <person name="Wang H.-C."/>
        </authorList>
    </citation>
    <scope>NUCLEOTIDE SEQUENCE [LARGE SCALE GENOMIC DNA]</scope>
    <source>
        <strain evidence="1 2">WL0021</strain>
    </source>
</reference>
<dbReference type="NCBIfam" id="TIGR04029">
    <property type="entry name" value="CMD_Avi_7170"/>
    <property type="match status" value="1"/>
</dbReference>
<dbReference type="InterPro" id="IPR023982">
    <property type="entry name" value="CHP04029_CMD-like"/>
</dbReference>
<comment type="caution">
    <text evidence="1">The sequence shown here is derived from an EMBL/GenBank/DDBJ whole genome shotgun (WGS) entry which is preliminary data.</text>
</comment>
<dbReference type="InterPro" id="IPR029032">
    <property type="entry name" value="AhpD-like"/>
</dbReference>
<name>A0ABV0BIT6_9HYPH</name>
<gene>
    <name evidence="1" type="ORF">WJT86_03125</name>
</gene>
<accession>A0ABV0BIT6</accession>
<evidence type="ECO:0000313" key="2">
    <source>
        <dbReference type="Proteomes" id="UP001418637"/>
    </source>
</evidence>
<organism evidence="1 2">
    <name type="scientific">Hohaiivirga grylli</name>
    <dbReference type="NCBI Taxonomy" id="3133970"/>
    <lineage>
        <taxon>Bacteria</taxon>
        <taxon>Pseudomonadati</taxon>
        <taxon>Pseudomonadota</taxon>
        <taxon>Alphaproteobacteria</taxon>
        <taxon>Hyphomicrobiales</taxon>
        <taxon>Methylobacteriaceae</taxon>
        <taxon>Hohaiivirga</taxon>
    </lineage>
</organism>
<evidence type="ECO:0000313" key="1">
    <source>
        <dbReference type="EMBL" id="MEN3930051.1"/>
    </source>
</evidence>
<dbReference type="Gene3D" id="1.20.1290.10">
    <property type="entry name" value="AhpD-like"/>
    <property type="match status" value="1"/>
</dbReference>
<protein>
    <submittedName>
        <fullName evidence="1">CMD domain protein</fullName>
    </submittedName>
</protein>
<dbReference type="SUPFAM" id="SSF69118">
    <property type="entry name" value="AhpD-like"/>
    <property type="match status" value="1"/>
</dbReference>
<keyword evidence="2" id="KW-1185">Reference proteome</keyword>